<accession>A0A195CUZ1</accession>
<sequence>MVCREVAISTFYLTLAFVPMENRTMIQNVGGVGRKGRLSVYHARMTALTQRYRAYVRDLATDSVWHFALHAKRRSVGRGNPTLPRRTKRRECVESICHGAGHVDTNRQEGSGKKYSHFPRSGERRQGLAMGSAREMEMGAHGEGNGRGARTKGSKILIEKEGKRQASDKAGDNNRVIYILLLTNTMLAAMEEVTGELRLPEVYVKRKLVEHAIRDTITSNLGRYNNLLITSRK</sequence>
<dbReference type="AlphaFoldDB" id="A0A195CUZ1"/>
<evidence type="ECO:0000313" key="3">
    <source>
        <dbReference type="Proteomes" id="UP000078542"/>
    </source>
</evidence>
<proteinExistence type="predicted"/>
<evidence type="ECO:0000256" key="1">
    <source>
        <dbReference type="SAM" id="MobiDB-lite"/>
    </source>
</evidence>
<name>A0A195CUZ1_9HYME</name>
<keyword evidence="3" id="KW-1185">Reference proteome</keyword>
<evidence type="ECO:0000313" key="2">
    <source>
        <dbReference type="EMBL" id="KYN04342.1"/>
    </source>
</evidence>
<dbReference type="EMBL" id="KQ977279">
    <property type="protein sequence ID" value="KYN04342.1"/>
    <property type="molecule type" value="Genomic_DNA"/>
</dbReference>
<organism evidence="2 3">
    <name type="scientific">Cyphomyrmex costatus</name>
    <dbReference type="NCBI Taxonomy" id="456900"/>
    <lineage>
        <taxon>Eukaryota</taxon>
        <taxon>Metazoa</taxon>
        <taxon>Ecdysozoa</taxon>
        <taxon>Arthropoda</taxon>
        <taxon>Hexapoda</taxon>
        <taxon>Insecta</taxon>
        <taxon>Pterygota</taxon>
        <taxon>Neoptera</taxon>
        <taxon>Endopterygota</taxon>
        <taxon>Hymenoptera</taxon>
        <taxon>Apocrita</taxon>
        <taxon>Aculeata</taxon>
        <taxon>Formicoidea</taxon>
        <taxon>Formicidae</taxon>
        <taxon>Myrmicinae</taxon>
        <taxon>Cyphomyrmex</taxon>
    </lineage>
</organism>
<dbReference type="STRING" id="456900.A0A195CUZ1"/>
<gene>
    <name evidence="2" type="ORF">ALC62_05108</name>
</gene>
<protein>
    <submittedName>
        <fullName evidence="2">Uncharacterized protein</fullName>
    </submittedName>
</protein>
<dbReference type="Proteomes" id="UP000078542">
    <property type="component" value="Unassembled WGS sequence"/>
</dbReference>
<feature type="region of interest" description="Disordered" evidence="1">
    <location>
        <begin position="103"/>
        <end position="130"/>
    </location>
</feature>
<reference evidence="2 3" key="1">
    <citation type="submission" date="2016-03" db="EMBL/GenBank/DDBJ databases">
        <title>Cyphomyrmex costatus WGS genome.</title>
        <authorList>
            <person name="Nygaard S."/>
            <person name="Hu H."/>
            <person name="Boomsma J."/>
            <person name="Zhang G."/>
        </authorList>
    </citation>
    <scope>NUCLEOTIDE SEQUENCE [LARGE SCALE GENOMIC DNA]</scope>
    <source>
        <strain evidence="2">MS0001</strain>
        <tissue evidence="2">Whole body</tissue>
    </source>
</reference>